<dbReference type="InterPro" id="IPR012762">
    <property type="entry name" value="Ubiq_biosynth_COQ9"/>
</dbReference>
<evidence type="ECO:0000313" key="9">
    <source>
        <dbReference type="Proteomes" id="UP001521209"/>
    </source>
</evidence>
<evidence type="ECO:0000256" key="2">
    <source>
        <dbReference type="ARBA" id="ARBA00010766"/>
    </source>
</evidence>
<evidence type="ECO:0000256" key="4">
    <source>
        <dbReference type="ARBA" id="ARBA00022946"/>
    </source>
</evidence>
<organism evidence="8 9">
    <name type="scientific">Acidiphilium iwatense</name>
    <dbReference type="NCBI Taxonomy" id="768198"/>
    <lineage>
        <taxon>Bacteria</taxon>
        <taxon>Pseudomonadati</taxon>
        <taxon>Pseudomonadota</taxon>
        <taxon>Alphaproteobacteria</taxon>
        <taxon>Acetobacterales</taxon>
        <taxon>Acidocellaceae</taxon>
        <taxon>Acidiphilium</taxon>
    </lineage>
</organism>
<dbReference type="RefSeq" id="WP_235702942.1">
    <property type="nucleotide sequence ID" value="NZ_JAKGBZ010000004.1"/>
</dbReference>
<keyword evidence="4" id="KW-0809">Transit peptide</keyword>
<dbReference type="PANTHER" id="PTHR21427">
    <property type="entry name" value="UBIQUINONE BIOSYNTHESIS PROTEIN COQ9, MITOCHONDRIAL"/>
    <property type="match status" value="1"/>
</dbReference>
<keyword evidence="5" id="KW-0446">Lipid-binding</keyword>
<evidence type="ECO:0000259" key="7">
    <source>
        <dbReference type="Pfam" id="PF08511"/>
    </source>
</evidence>
<dbReference type="Pfam" id="PF08511">
    <property type="entry name" value="COQ9"/>
    <property type="match status" value="1"/>
</dbReference>
<protein>
    <submittedName>
        <fullName evidence="8">COQ9 family protein</fullName>
    </submittedName>
</protein>
<evidence type="ECO:0000256" key="5">
    <source>
        <dbReference type="ARBA" id="ARBA00023121"/>
    </source>
</evidence>
<name>A0ABS9DVB0_9PROT</name>
<dbReference type="Proteomes" id="UP001521209">
    <property type="component" value="Unassembled WGS sequence"/>
</dbReference>
<gene>
    <name evidence="8" type="ORF">L2A60_03240</name>
</gene>
<accession>A0ABS9DVB0</accession>
<comment type="pathway">
    <text evidence="1">Cofactor biosynthesis; ubiquinone biosynthesis.</text>
</comment>
<dbReference type="NCBIfam" id="TIGR02396">
    <property type="entry name" value="diverge_rpsU"/>
    <property type="match status" value="1"/>
</dbReference>
<dbReference type="PANTHER" id="PTHR21427:SF19">
    <property type="entry name" value="UBIQUINONE BIOSYNTHESIS PROTEIN COQ9, MITOCHONDRIAL"/>
    <property type="match status" value="1"/>
</dbReference>
<evidence type="ECO:0000256" key="3">
    <source>
        <dbReference type="ARBA" id="ARBA00022688"/>
    </source>
</evidence>
<evidence type="ECO:0000313" key="8">
    <source>
        <dbReference type="EMBL" id="MCF3945700.1"/>
    </source>
</evidence>
<comment type="caution">
    <text evidence="8">The sequence shown here is derived from an EMBL/GenBank/DDBJ whole genome shotgun (WGS) entry which is preliminary data.</text>
</comment>
<evidence type="ECO:0000256" key="6">
    <source>
        <dbReference type="ARBA" id="ARBA00058104"/>
    </source>
</evidence>
<proteinExistence type="inferred from homology"/>
<keyword evidence="9" id="KW-1185">Reference proteome</keyword>
<dbReference type="EMBL" id="JAKGBZ010000004">
    <property type="protein sequence ID" value="MCF3945700.1"/>
    <property type="molecule type" value="Genomic_DNA"/>
</dbReference>
<comment type="function">
    <text evidence="6">Membrane-associated protein that warps the membrane surface to access and bind aromatic isoprenes with high specificity, including ubiquinone (CoQ) isoprene intermediates and presents them directly to COQ7, therefore facilitating the COQ7-mediated hydroxylase step. Participates in the biosynthesis of coenzyme Q, also named ubiquinone, an essential lipid-soluble electron transporter for aerobic cellular respiration.</text>
</comment>
<reference evidence="8 9" key="1">
    <citation type="submission" date="2022-01" db="EMBL/GenBank/DDBJ databases">
        <authorList>
            <person name="Won M."/>
            <person name="Kim S.-J."/>
            <person name="Kwon S.-W."/>
        </authorList>
    </citation>
    <scope>NUCLEOTIDE SEQUENCE [LARGE SCALE GENOMIC DNA]</scope>
    <source>
        <strain evidence="8 9">KCTC 23505</strain>
    </source>
</reference>
<comment type="similarity">
    <text evidence="2">Belongs to the COQ9 family.</text>
</comment>
<dbReference type="Gene3D" id="1.10.357.10">
    <property type="entry name" value="Tetracycline Repressor, domain 2"/>
    <property type="match status" value="1"/>
</dbReference>
<keyword evidence="3" id="KW-0831">Ubiquinone biosynthesis</keyword>
<evidence type="ECO:0000256" key="1">
    <source>
        <dbReference type="ARBA" id="ARBA00004749"/>
    </source>
</evidence>
<sequence length="207" mass="22696">MTGTDPTHHEDDAVIRALLVDVPFDGWTTRALRRALLANGRDPADAVLLFPGGAPEMIEAWSELADRDMVAAARAADLAAYRTPARVRAIVSLRLEHNRPHREALRRALAVLAVPGHARLAARITARTVDAIWHAAGDRSADFSWYTKRALLAGVYTSTLLFWLRDTSDDDAETIAFLDRRLADVARIGKARKRIEAVIPKFGGASA</sequence>
<dbReference type="InterPro" id="IPR013718">
    <property type="entry name" value="COQ9_C"/>
</dbReference>
<feature type="domain" description="COQ9 C-terminal" evidence="7">
    <location>
        <begin position="120"/>
        <end position="189"/>
    </location>
</feature>